<reference evidence="8 9" key="2">
    <citation type="submission" date="2019-02" db="EMBL/GenBank/DDBJ databases">
        <title>'Lichenibacterium ramalinii' gen. nov. sp. nov., 'Lichenibacterium minor' gen. nov. sp. nov.</title>
        <authorList>
            <person name="Pankratov T."/>
        </authorList>
    </citation>
    <scope>NUCLEOTIDE SEQUENCE [LARGE SCALE GENOMIC DNA]</scope>
    <source>
        <strain evidence="8 9">RmlP026</strain>
    </source>
</reference>
<accession>A0A4Q2UFR4</accession>
<protein>
    <submittedName>
        <fullName evidence="8">Response regulator transcription factor</fullName>
    </submittedName>
</protein>
<evidence type="ECO:0000256" key="3">
    <source>
        <dbReference type="ARBA" id="ARBA00023163"/>
    </source>
</evidence>
<dbReference type="CDD" id="cd00383">
    <property type="entry name" value="trans_reg_C"/>
    <property type="match status" value="1"/>
</dbReference>
<feature type="modified residue" description="4-aspartylphosphate" evidence="4">
    <location>
        <position position="51"/>
    </location>
</feature>
<feature type="DNA-binding region" description="OmpR/PhoB-type" evidence="5">
    <location>
        <begin position="124"/>
        <end position="218"/>
    </location>
</feature>
<gene>
    <name evidence="8" type="ORF">D3273_01520</name>
</gene>
<dbReference type="Proteomes" id="UP000290759">
    <property type="component" value="Unassembled WGS sequence"/>
</dbReference>
<dbReference type="InterPro" id="IPR036388">
    <property type="entry name" value="WH-like_DNA-bd_sf"/>
</dbReference>
<reference evidence="8 9" key="1">
    <citation type="submission" date="2018-12" db="EMBL/GenBank/DDBJ databases">
        <authorList>
            <person name="Grouzdev D.S."/>
            <person name="Krutkina M.S."/>
        </authorList>
    </citation>
    <scope>NUCLEOTIDE SEQUENCE [LARGE SCALE GENOMIC DNA]</scope>
    <source>
        <strain evidence="8 9">RmlP026</strain>
    </source>
</reference>
<keyword evidence="2 5" id="KW-0238">DNA-binding</keyword>
<sequence length="219" mass="24746">MRVLLIEDDLMIGKSLKQALQNESMVVDWTRSGVEGEEALTTNDYSAVLLDLNLPDKNGIDVLRATRQSGNKAPILVITARDDIDDRISGLDLGADDYMVKPFDMRELVARMRAVLRRRSGIARSMLQTGATTLDLATHELTYREQSRVLSAREFALMRALLERPGIILSRAQLEERLYGWGEEVESNALDVLIHSLRKRFDKDIIHNVRGAGWMVLRA</sequence>
<dbReference type="RefSeq" id="WP_129222816.1">
    <property type="nucleotide sequence ID" value="NZ_QYBB01000001.1"/>
</dbReference>
<dbReference type="PROSITE" id="PS51755">
    <property type="entry name" value="OMPR_PHOB"/>
    <property type="match status" value="1"/>
</dbReference>
<dbReference type="Gene3D" id="6.10.250.690">
    <property type="match status" value="1"/>
</dbReference>
<dbReference type="GO" id="GO:0006355">
    <property type="term" value="P:regulation of DNA-templated transcription"/>
    <property type="evidence" value="ECO:0007669"/>
    <property type="project" value="InterPro"/>
</dbReference>
<dbReference type="Pfam" id="PF00486">
    <property type="entry name" value="Trans_reg_C"/>
    <property type="match status" value="1"/>
</dbReference>
<dbReference type="CDD" id="cd17624">
    <property type="entry name" value="REC_OmpR_PmrA-like"/>
    <property type="match status" value="1"/>
</dbReference>
<dbReference type="Gene3D" id="3.40.50.2300">
    <property type="match status" value="1"/>
</dbReference>
<evidence type="ECO:0000313" key="8">
    <source>
        <dbReference type="EMBL" id="RYC33956.1"/>
    </source>
</evidence>
<evidence type="ECO:0000259" key="6">
    <source>
        <dbReference type="PROSITE" id="PS50110"/>
    </source>
</evidence>
<organism evidence="8 9">
    <name type="scientific">Lichenibacterium minor</name>
    <dbReference type="NCBI Taxonomy" id="2316528"/>
    <lineage>
        <taxon>Bacteria</taxon>
        <taxon>Pseudomonadati</taxon>
        <taxon>Pseudomonadota</taxon>
        <taxon>Alphaproteobacteria</taxon>
        <taxon>Hyphomicrobiales</taxon>
        <taxon>Lichenihabitantaceae</taxon>
        <taxon>Lichenibacterium</taxon>
    </lineage>
</organism>
<evidence type="ECO:0000259" key="7">
    <source>
        <dbReference type="PROSITE" id="PS51755"/>
    </source>
</evidence>
<dbReference type="PROSITE" id="PS50110">
    <property type="entry name" value="RESPONSE_REGULATORY"/>
    <property type="match status" value="1"/>
</dbReference>
<evidence type="ECO:0000256" key="5">
    <source>
        <dbReference type="PROSITE-ProRule" id="PRU01091"/>
    </source>
</evidence>
<dbReference type="SUPFAM" id="SSF52172">
    <property type="entry name" value="CheY-like"/>
    <property type="match status" value="1"/>
</dbReference>
<proteinExistence type="predicted"/>
<dbReference type="GO" id="GO:0000976">
    <property type="term" value="F:transcription cis-regulatory region binding"/>
    <property type="evidence" value="ECO:0007669"/>
    <property type="project" value="TreeGrafter"/>
</dbReference>
<dbReference type="PANTHER" id="PTHR48111">
    <property type="entry name" value="REGULATOR OF RPOS"/>
    <property type="match status" value="1"/>
</dbReference>
<dbReference type="GO" id="GO:0000156">
    <property type="term" value="F:phosphorelay response regulator activity"/>
    <property type="evidence" value="ECO:0007669"/>
    <property type="project" value="TreeGrafter"/>
</dbReference>
<dbReference type="Gene3D" id="1.10.10.10">
    <property type="entry name" value="Winged helix-like DNA-binding domain superfamily/Winged helix DNA-binding domain"/>
    <property type="match status" value="1"/>
</dbReference>
<dbReference type="PANTHER" id="PTHR48111:SF67">
    <property type="entry name" value="TRANSCRIPTIONAL REGULATORY PROTEIN TCTD"/>
    <property type="match status" value="1"/>
</dbReference>
<dbReference type="SMART" id="SM00448">
    <property type="entry name" value="REC"/>
    <property type="match status" value="1"/>
</dbReference>
<keyword evidence="3" id="KW-0804">Transcription</keyword>
<dbReference type="GO" id="GO:0005829">
    <property type="term" value="C:cytosol"/>
    <property type="evidence" value="ECO:0007669"/>
    <property type="project" value="TreeGrafter"/>
</dbReference>
<dbReference type="InterPro" id="IPR001789">
    <property type="entry name" value="Sig_transdc_resp-reg_receiver"/>
</dbReference>
<keyword evidence="1" id="KW-0805">Transcription regulation</keyword>
<dbReference type="InterPro" id="IPR039420">
    <property type="entry name" value="WalR-like"/>
</dbReference>
<evidence type="ECO:0000256" key="1">
    <source>
        <dbReference type="ARBA" id="ARBA00023015"/>
    </source>
</evidence>
<dbReference type="OrthoDB" id="9802426at2"/>
<evidence type="ECO:0000256" key="4">
    <source>
        <dbReference type="PROSITE-ProRule" id="PRU00169"/>
    </source>
</evidence>
<name>A0A4Q2UFR4_9HYPH</name>
<comment type="caution">
    <text evidence="8">The sequence shown here is derived from an EMBL/GenBank/DDBJ whole genome shotgun (WGS) entry which is preliminary data.</text>
</comment>
<feature type="domain" description="Response regulatory" evidence="6">
    <location>
        <begin position="2"/>
        <end position="116"/>
    </location>
</feature>
<dbReference type="SMART" id="SM00862">
    <property type="entry name" value="Trans_reg_C"/>
    <property type="match status" value="1"/>
</dbReference>
<dbReference type="Pfam" id="PF00072">
    <property type="entry name" value="Response_reg"/>
    <property type="match status" value="1"/>
</dbReference>
<dbReference type="InterPro" id="IPR011006">
    <property type="entry name" value="CheY-like_superfamily"/>
</dbReference>
<dbReference type="EMBL" id="QYBB01000001">
    <property type="protein sequence ID" value="RYC33956.1"/>
    <property type="molecule type" value="Genomic_DNA"/>
</dbReference>
<keyword evidence="9" id="KW-1185">Reference proteome</keyword>
<evidence type="ECO:0000313" key="9">
    <source>
        <dbReference type="Proteomes" id="UP000290759"/>
    </source>
</evidence>
<dbReference type="GO" id="GO:0032993">
    <property type="term" value="C:protein-DNA complex"/>
    <property type="evidence" value="ECO:0007669"/>
    <property type="project" value="TreeGrafter"/>
</dbReference>
<evidence type="ECO:0000256" key="2">
    <source>
        <dbReference type="ARBA" id="ARBA00023125"/>
    </source>
</evidence>
<dbReference type="AlphaFoldDB" id="A0A4Q2UFR4"/>
<feature type="domain" description="OmpR/PhoB-type" evidence="7">
    <location>
        <begin position="124"/>
        <end position="218"/>
    </location>
</feature>
<keyword evidence="4" id="KW-0597">Phosphoprotein</keyword>
<dbReference type="InterPro" id="IPR001867">
    <property type="entry name" value="OmpR/PhoB-type_DNA-bd"/>
</dbReference>